<feature type="region of interest" description="Disordered" evidence="1">
    <location>
        <begin position="411"/>
        <end position="438"/>
    </location>
</feature>
<gene>
    <name evidence="4" type="ORF">ACFSKW_42145</name>
</gene>
<dbReference type="RefSeq" id="WP_379579865.1">
    <property type="nucleotide sequence ID" value="NZ_JBHUFV010000061.1"/>
</dbReference>
<evidence type="ECO:0000313" key="4">
    <source>
        <dbReference type="EMBL" id="MFD1938098.1"/>
    </source>
</evidence>
<dbReference type="EMBL" id="JBHUFV010000061">
    <property type="protein sequence ID" value="MFD1938098.1"/>
    <property type="molecule type" value="Genomic_DNA"/>
</dbReference>
<evidence type="ECO:0000256" key="3">
    <source>
        <dbReference type="SAM" id="SignalP"/>
    </source>
</evidence>
<reference evidence="5" key="1">
    <citation type="journal article" date="2019" name="Int. J. Syst. Evol. Microbiol.">
        <title>The Global Catalogue of Microorganisms (GCM) 10K type strain sequencing project: providing services to taxonomists for standard genome sequencing and annotation.</title>
        <authorList>
            <consortium name="The Broad Institute Genomics Platform"/>
            <consortium name="The Broad Institute Genome Sequencing Center for Infectious Disease"/>
            <person name="Wu L."/>
            <person name="Ma J."/>
        </authorList>
    </citation>
    <scope>NUCLEOTIDE SEQUENCE [LARGE SCALE GENOMIC DNA]</scope>
    <source>
        <strain evidence="5">ICMP 6774ER</strain>
    </source>
</reference>
<evidence type="ECO:0000256" key="2">
    <source>
        <dbReference type="SAM" id="Phobius"/>
    </source>
</evidence>
<feature type="region of interest" description="Disordered" evidence="1">
    <location>
        <begin position="181"/>
        <end position="209"/>
    </location>
</feature>
<dbReference type="SUPFAM" id="SSF50494">
    <property type="entry name" value="Trypsin-like serine proteases"/>
    <property type="match status" value="1"/>
</dbReference>
<comment type="caution">
    <text evidence="4">The sequence shown here is derived from an EMBL/GenBank/DDBJ whole genome shotgun (WGS) entry which is preliminary data.</text>
</comment>
<protein>
    <recommendedName>
        <fullName evidence="6">Zinc ribbon domain-containing protein</fullName>
    </recommendedName>
</protein>
<feature type="chain" id="PRO_5046519263" description="Zinc ribbon domain-containing protein" evidence="3">
    <location>
        <begin position="24"/>
        <end position="497"/>
    </location>
</feature>
<keyword evidence="5" id="KW-1185">Reference proteome</keyword>
<sequence>MRRLALPGVAVGLVLMSMPAALAHEHPSGITDLVTPAVTRVEAKALIHITLLDHVGELLHIERSYEVPIGTGTGTVVNPDGTLVTLTQVIRTDKNLAVYAANRVFADYHKADIPTDFSKHKVDDETLNHHLQLCYDLTSKMSTCIVDIKQDITVFPHIAPADGRGFKAEVVKFGDGPATPAVLRPTSRADGGVGLPTAPLAEKVPDKPGSPTAVAGFLGRPAPNQPIKVDIAHLGPGGAAEGGRTFSDPQKKADEPVKLGKLIDQGLLGAPVIGDKDGHVIGLLVGGGKTAKMIGVREITSALAVAKTPARRGQLDAAFEAALTRFHTKNYTDAAPAFQRVLDLYPGQPVAAAHLKESLAKKGTAADLGVRKAAPPKATTIPLWPFIAGAALVLALTTGLGLLLWRRRRGARDEEDREEMPPQEMNLAARSPDDGADPTVMVRRSQAFPMIPTQQPQPQPPQPVLTAQQQVKFCTSCGMKLGPAHRFCGYCGHPIET</sequence>
<evidence type="ECO:0008006" key="6">
    <source>
        <dbReference type="Google" id="ProtNLM"/>
    </source>
</evidence>
<dbReference type="InterPro" id="IPR009003">
    <property type="entry name" value="Peptidase_S1_PA"/>
</dbReference>
<name>A0ABW4T9N7_9ACTN</name>
<keyword evidence="2" id="KW-0812">Transmembrane</keyword>
<feature type="signal peptide" evidence="3">
    <location>
        <begin position="1"/>
        <end position="23"/>
    </location>
</feature>
<keyword evidence="2" id="KW-0472">Membrane</keyword>
<dbReference type="Proteomes" id="UP001597368">
    <property type="component" value="Unassembled WGS sequence"/>
</dbReference>
<keyword evidence="2" id="KW-1133">Transmembrane helix</keyword>
<evidence type="ECO:0000256" key="1">
    <source>
        <dbReference type="SAM" id="MobiDB-lite"/>
    </source>
</evidence>
<keyword evidence="3" id="KW-0732">Signal</keyword>
<organism evidence="4 5">
    <name type="scientific">Nonomuraea mangrovi</name>
    <dbReference type="NCBI Taxonomy" id="2316207"/>
    <lineage>
        <taxon>Bacteria</taxon>
        <taxon>Bacillati</taxon>
        <taxon>Actinomycetota</taxon>
        <taxon>Actinomycetes</taxon>
        <taxon>Streptosporangiales</taxon>
        <taxon>Streptosporangiaceae</taxon>
        <taxon>Nonomuraea</taxon>
    </lineage>
</organism>
<feature type="transmembrane region" description="Helical" evidence="2">
    <location>
        <begin position="383"/>
        <end position="405"/>
    </location>
</feature>
<accession>A0ABW4T9N7</accession>
<proteinExistence type="predicted"/>
<evidence type="ECO:0000313" key="5">
    <source>
        <dbReference type="Proteomes" id="UP001597368"/>
    </source>
</evidence>